<accession>A0ACB8KE81</accession>
<dbReference type="EMBL" id="CM039174">
    <property type="protein sequence ID" value="KAH9752712.1"/>
    <property type="molecule type" value="Genomic_DNA"/>
</dbReference>
<organism evidence="1 2">
    <name type="scientific">Citrus sinensis</name>
    <name type="common">Sweet orange</name>
    <name type="synonym">Citrus aurantium var. sinensis</name>
    <dbReference type="NCBI Taxonomy" id="2711"/>
    <lineage>
        <taxon>Eukaryota</taxon>
        <taxon>Viridiplantae</taxon>
        <taxon>Streptophyta</taxon>
        <taxon>Embryophyta</taxon>
        <taxon>Tracheophyta</taxon>
        <taxon>Spermatophyta</taxon>
        <taxon>Magnoliopsida</taxon>
        <taxon>eudicotyledons</taxon>
        <taxon>Gunneridae</taxon>
        <taxon>Pentapetalae</taxon>
        <taxon>rosids</taxon>
        <taxon>malvids</taxon>
        <taxon>Sapindales</taxon>
        <taxon>Rutaceae</taxon>
        <taxon>Aurantioideae</taxon>
        <taxon>Citrus</taxon>
    </lineage>
</organism>
<proteinExistence type="predicted"/>
<comment type="caution">
    <text evidence="1">The sequence shown here is derived from an EMBL/GenBank/DDBJ whole genome shotgun (WGS) entry which is preliminary data.</text>
</comment>
<evidence type="ECO:0000313" key="2">
    <source>
        <dbReference type="Proteomes" id="UP000829398"/>
    </source>
</evidence>
<sequence>MVETIITVVLEVVKCLAPLAERQLGYLRNYKTNFENLRAKFDELKDESRSIQHRVSEAERKGEKIEEKVEKWLVSANDIIDRAAKFIENEESTNKRCLKGLCPNLKTRYQLSKKAETEMKALVELGEEVKKFDIVSHRTIPEEIWLKSHIGYEAFESRRSTLEAIKKALIDVSIIGVYGMGGIGKTTLVKEVSRQAMEAKLFDMVVFSEVSQTPDIKKIQQEIAEKLGLELREEVESGRASRLFERLRNEKKILVVLDNIWKHLNLETVGIPFAEDHKGCKLLLTARDRSVLLQMGSKDNFLINNLKEEEAGRLFKMMAGDDVENRELKSTAIDVARACGGLPIALSTVAKALRGKSLHEWKNSLRELRTPSMVNFEGVSAETYASIELSFNQLKGERKEIFQLCSLMGNRIFTFDLFKYSMGLGIFKGVNKMEDARDKLYALVHELRDSCLLLEGESNEQLSMHDVVRDVAISIACRQQHVFSVRNEDVWDWPDKDALRNCKAISLIKNSNREFPEGLECPNLEFLYISLKDFSLEINIPENFFVGMKKLRILDFTRMQFSSFPSSIDLLVNLHTLCLDKSALGDIAIIGKLKNLEVLSFLKSDITQLPEELGQLNKLRLLDLTNCFRLKVIAPNVISSLIRLEELYMGNCSIEWEVERANSKRSNASLDELMHLPRLTTLEIDVKNDSMLPEGFLARKLERFKISIGNGLFTHPMIAEQNWFQSLRRFSRKSDRKSLRALKLKLAFMDICSMKLQGINNVECLWLDKLQGIENVLFNLDTEGFSQLKLLWVQNNPDIFCIVDSRAMVACDAFPLLESLGLHNLINMERICIDRLKVESFNELKIIQAYNCDKLSNIFWLSTTKCLPRLERIAVINCSKMKEIFAIGEEVDNAIEKIEFAQLRSLSLGNLPEFTKENFNKCFPYGYWI</sequence>
<protein>
    <submittedName>
        <fullName evidence="1">Disease resistance protein</fullName>
    </submittedName>
</protein>
<keyword evidence="2" id="KW-1185">Reference proteome</keyword>
<evidence type="ECO:0000313" key="1">
    <source>
        <dbReference type="EMBL" id="KAH9752712.1"/>
    </source>
</evidence>
<reference evidence="2" key="1">
    <citation type="journal article" date="2023" name="Hortic. Res.">
        <title>A chromosome-level phased genome enabling allele-level studies in sweet orange: a case study on citrus Huanglongbing tolerance.</title>
        <authorList>
            <person name="Wu B."/>
            <person name="Yu Q."/>
            <person name="Deng Z."/>
            <person name="Duan Y."/>
            <person name="Luo F."/>
            <person name="Gmitter F. Jr."/>
        </authorList>
    </citation>
    <scope>NUCLEOTIDE SEQUENCE [LARGE SCALE GENOMIC DNA]</scope>
    <source>
        <strain evidence="2">cv. Valencia</strain>
    </source>
</reference>
<dbReference type="Proteomes" id="UP000829398">
    <property type="component" value="Chromosome 5"/>
</dbReference>
<gene>
    <name evidence="1" type="ORF">KPL71_014809</name>
</gene>
<name>A0ACB8KE81_CITSI</name>